<dbReference type="Proteomes" id="UP000751190">
    <property type="component" value="Unassembled WGS sequence"/>
</dbReference>
<evidence type="ECO:0000256" key="6">
    <source>
        <dbReference type="ARBA" id="ARBA00009541"/>
    </source>
</evidence>
<comment type="similarity">
    <text evidence="6">Belongs to the ribulose-phosphate 3-epimerase family.</text>
</comment>
<dbReference type="InterPro" id="IPR013785">
    <property type="entry name" value="Aldolase_TIM"/>
</dbReference>
<dbReference type="EMBL" id="JAGTXO010000009">
    <property type="protein sequence ID" value="KAG8465982.1"/>
    <property type="molecule type" value="Genomic_DNA"/>
</dbReference>
<dbReference type="OrthoDB" id="1927044at2759"/>
<dbReference type="OMA" id="SFIETQV"/>
<keyword evidence="9" id="KW-0413">Isomerase</keyword>
<comment type="cofactor">
    <cofactor evidence="5">
        <name>Fe(2+)</name>
        <dbReference type="ChEBI" id="CHEBI:29033"/>
    </cofactor>
</comment>
<comment type="caution">
    <text evidence="12">The sequence shown here is derived from an EMBL/GenBank/DDBJ whole genome shotgun (WGS) entry which is preliminary data.</text>
</comment>
<evidence type="ECO:0000256" key="5">
    <source>
        <dbReference type="ARBA" id="ARBA00001954"/>
    </source>
</evidence>
<dbReference type="FunFam" id="3.20.20.70:FF:000004">
    <property type="entry name" value="Ribulose-phosphate 3-epimerase"/>
    <property type="match status" value="1"/>
</dbReference>
<organism evidence="12 13">
    <name type="scientific">Diacronema lutheri</name>
    <name type="common">Unicellular marine alga</name>
    <name type="synonym">Monochrysis lutheri</name>
    <dbReference type="NCBI Taxonomy" id="2081491"/>
    <lineage>
        <taxon>Eukaryota</taxon>
        <taxon>Haptista</taxon>
        <taxon>Haptophyta</taxon>
        <taxon>Pavlovophyceae</taxon>
        <taxon>Pavlovales</taxon>
        <taxon>Pavlovaceae</taxon>
        <taxon>Diacronema</taxon>
    </lineage>
</organism>
<evidence type="ECO:0000256" key="4">
    <source>
        <dbReference type="ARBA" id="ARBA00001947"/>
    </source>
</evidence>
<evidence type="ECO:0000256" key="8">
    <source>
        <dbReference type="ARBA" id="ARBA00022723"/>
    </source>
</evidence>
<feature type="chain" id="PRO_5035220812" description="ribulose-phosphate 3-epimerase" evidence="11">
    <location>
        <begin position="19"/>
        <end position="263"/>
    </location>
</feature>
<keyword evidence="11" id="KW-0732">Signal</keyword>
<evidence type="ECO:0000256" key="7">
    <source>
        <dbReference type="ARBA" id="ARBA00013188"/>
    </source>
</evidence>
<dbReference type="GO" id="GO:0046872">
    <property type="term" value="F:metal ion binding"/>
    <property type="evidence" value="ECO:0007669"/>
    <property type="project" value="UniProtKB-KW"/>
</dbReference>
<keyword evidence="13" id="KW-1185">Reference proteome</keyword>
<dbReference type="Pfam" id="PF00834">
    <property type="entry name" value="Ribul_P_3_epim"/>
    <property type="match status" value="1"/>
</dbReference>
<comment type="cofactor">
    <cofactor evidence="4">
        <name>Zn(2+)</name>
        <dbReference type="ChEBI" id="CHEBI:29105"/>
    </cofactor>
</comment>
<dbReference type="InterPro" id="IPR000056">
    <property type="entry name" value="Ribul_P_3_epim-like"/>
</dbReference>
<evidence type="ECO:0000313" key="13">
    <source>
        <dbReference type="Proteomes" id="UP000751190"/>
    </source>
</evidence>
<evidence type="ECO:0000256" key="9">
    <source>
        <dbReference type="ARBA" id="ARBA00023235"/>
    </source>
</evidence>
<name>A0A8J6C907_DIALT</name>
<comment type="cofactor">
    <cofactor evidence="2">
        <name>Mn(2+)</name>
        <dbReference type="ChEBI" id="CHEBI:29035"/>
    </cofactor>
</comment>
<dbReference type="GO" id="GO:0005737">
    <property type="term" value="C:cytoplasm"/>
    <property type="evidence" value="ECO:0007669"/>
    <property type="project" value="UniProtKB-ARBA"/>
</dbReference>
<gene>
    <name evidence="12" type="ORF">KFE25_005552</name>
</gene>
<dbReference type="InterPro" id="IPR011060">
    <property type="entry name" value="RibuloseP-bd_barrel"/>
</dbReference>
<dbReference type="Gene3D" id="3.20.20.70">
    <property type="entry name" value="Aldolase class I"/>
    <property type="match status" value="1"/>
</dbReference>
<evidence type="ECO:0000256" key="11">
    <source>
        <dbReference type="SAM" id="SignalP"/>
    </source>
</evidence>
<reference evidence="12" key="1">
    <citation type="submission" date="2021-05" db="EMBL/GenBank/DDBJ databases">
        <title>The genome of the haptophyte Pavlova lutheri (Diacronema luteri, Pavlovales) - a model for lipid biosynthesis in eukaryotic algae.</title>
        <authorList>
            <person name="Hulatt C.J."/>
            <person name="Posewitz M.C."/>
        </authorList>
    </citation>
    <scope>NUCLEOTIDE SEQUENCE</scope>
    <source>
        <strain evidence="12">NIVA-4/92</strain>
    </source>
</reference>
<dbReference type="SUPFAM" id="SSF51366">
    <property type="entry name" value="Ribulose-phoshate binding barrel"/>
    <property type="match status" value="1"/>
</dbReference>
<dbReference type="CDD" id="cd00429">
    <property type="entry name" value="RPE"/>
    <property type="match status" value="1"/>
</dbReference>
<dbReference type="PANTHER" id="PTHR11749">
    <property type="entry name" value="RIBULOSE-5-PHOSPHATE-3-EPIMERASE"/>
    <property type="match status" value="1"/>
</dbReference>
<keyword evidence="8" id="KW-0479">Metal-binding</keyword>
<evidence type="ECO:0000256" key="1">
    <source>
        <dbReference type="ARBA" id="ARBA00001782"/>
    </source>
</evidence>
<evidence type="ECO:0000256" key="2">
    <source>
        <dbReference type="ARBA" id="ARBA00001936"/>
    </source>
</evidence>
<evidence type="ECO:0000256" key="10">
    <source>
        <dbReference type="ARBA" id="ARBA00030599"/>
    </source>
</evidence>
<comment type="cofactor">
    <cofactor evidence="3">
        <name>Co(2+)</name>
        <dbReference type="ChEBI" id="CHEBI:48828"/>
    </cofactor>
</comment>
<dbReference type="AlphaFoldDB" id="A0A8J6C907"/>
<evidence type="ECO:0000256" key="3">
    <source>
        <dbReference type="ARBA" id="ARBA00001941"/>
    </source>
</evidence>
<dbReference type="GO" id="GO:0005975">
    <property type="term" value="P:carbohydrate metabolic process"/>
    <property type="evidence" value="ECO:0007669"/>
    <property type="project" value="InterPro"/>
</dbReference>
<dbReference type="EC" id="5.1.3.1" evidence="7"/>
<comment type="catalytic activity">
    <reaction evidence="1">
        <text>D-ribulose 5-phosphate = D-xylulose 5-phosphate</text>
        <dbReference type="Rhea" id="RHEA:13677"/>
        <dbReference type="ChEBI" id="CHEBI:57737"/>
        <dbReference type="ChEBI" id="CHEBI:58121"/>
        <dbReference type="EC" id="5.1.3.1"/>
    </reaction>
</comment>
<sequence>MLSTLLVVCSGLARSLVADSVRAARAPGRVVISPSVAKADMLNLGRECRDVVEAGAEWLHFSVQDGRMVPKISFGSPVVSALRAELPETIFDVKLGVVDPERRIDEFAKAGADILSVHPEATLQLAATLHEIDAAGMAPGVVLNPGTPISAIEHVLQHVDVIVVMLVSPGHGGPKYTDEACRKIRALRALCDERNVAPWIEVDGGVGVSNVRLLVDAGANALVAGGSIFNAADKRAALQELRAAAGEGAQAGHTRHTVSADGR</sequence>
<proteinExistence type="inferred from homology"/>
<dbReference type="GO" id="GO:0004750">
    <property type="term" value="F:D-ribulose-phosphate 3-epimerase activity"/>
    <property type="evidence" value="ECO:0007669"/>
    <property type="project" value="UniProtKB-EC"/>
</dbReference>
<accession>A0A8J6C907</accession>
<feature type="signal peptide" evidence="11">
    <location>
        <begin position="1"/>
        <end position="18"/>
    </location>
</feature>
<evidence type="ECO:0000313" key="12">
    <source>
        <dbReference type="EMBL" id="KAG8465982.1"/>
    </source>
</evidence>
<protein>
    <recommendedName>
        <fullName evidence="7">ribulose-phosphate 3-epimerase</fullName>
        <ecNumber evidence="7">5.1.3.1</ecNumber>
    </recommendedName>
    <alternativeName>
        <fullName evidence="10">Pentose-5-phosphate 3-epimerase</fullName>
    </alternativeName>
</protein>
<dbReference type="NCBIfam" id="NF004076">
    <property type="entry name" value="PRK05581.1-4"/>
    <property type="match status" value="1"/>
</dbReference>